<reference evidence="1 2" key="1">
    <citation type="submission" date="2010-10" db="EMBL/GenBank/DDBJ databases">
        <authorList>
            <person name="Durkin A.S."/>
            <person name="Madupu R."/>
            <person name="Torralba M."/>
            <person name="Gillis M."/>
            <person name="Methe B."/>
            <person name="Sutton G."/>
            <person name="Nelson K.E."/>
        </authorList>
    </citation>
    <scope>NUCLEOTIDE SEQUENCE [LARGE SCALE GENOMIC DNA]</scope>
    <source>
        <strain evidence="1 2">ACS-139-V-Col8</strain>
    </source>
</reference>
<evidence type="ECO:0000313" key="1">
    <source>
        <dbReference type="EMBL" id="EFR30729.1"/>
    </source>
</evidence>
<keyword evidence="2" id="KW-1185">Reference proteome</keyword>
<dbReference type="Proteomes" id="UP000005990">
    <property type="component" value="Unassembled WGS sequence"/>
</dbReference>
<organism evidence="1 2">
    <name type="scientific">Eremococcus coleocola ACS-139-V-Col8</name>
    <dbReference type="NCBI Taxonomy" id="908337"/>
    <lineage>
        <taxon>Bacteria</taxon>
        <taxon>Bacillati</taxon>
        <taxon>Bacillota</taxon>
        <taxon>Bacilli</taxon>
        <taxon>Lactobacillales</taxon>
        <taxon>Aerococcaceae</taxon>
        <taxon>Eremococcus</taxon>
    </lineage>
</organism>
<dbReference type="EMBL" id="AENN01000017">
    <property type="protein sequence ID" value="EFR30729.1"/>
    <property type="molecule type" value="Genomic_DNA"/>
</dbReference>
<dbReference type="AlphaFoldDB" id="E4KQI9"/>
<gene>
    <name evidence="1" type="ORF">HMPREF9257_0547</name>
</gene>
<evidence type="ECO:0000313" key="2">
    <source>
        <dbReference type="Proteomes" id="UP000005990"/>
    </source>
</evidence>
<proteinExistence type="predicted"/>
<dbReference type="STRING" id="908337.HMPREF9257_0547"/>
<protein>
    <submittedName>
        <fullName evidence="1">Uncharacterized protein</fullName>
    </submittedName>
</protein>
<name>E4KQI9_9LACT</name>
<comment type="caution">
    <text evidence="1">The sequence shown here is derived from an EMBL/GenBank/DDBJ whole genome shotgun (WGS) entry which is preliminary data.</text>
</comment>
<dbReference type="RefSeq" id="WP_006418889.1">
    <property type="nucleotide sequence ID" value="NZ_AENN01000017.1"/>
</dbReference>
<sequence length="74" mass="8881">MEVKEYLQQLFWMEDEVKDLINERILLNSNTLRVSKLKDVNVQSSQIRTVEDTYLSLIDFSIVTINESTRYNYF</sequence>
<accession>E4KQI9</accession>